<dbReference type="Proteomes" id="UP001207337">
    <property type="component" value="Unassembled WGS sequence"/>
</dbReference>
<dbReference type="Pfam" id="PF20094">
    <property type="entry name" value="GWxTD_dom"/>
    <property type="match status" value="1"/>
</dbReference>
<comment type="caution">
    <text evidence="2">The sequence shown here is derived from an EMBL/GenBank/DDBJ whole genome shotgun (WGS) entry which is preliminary data.</text>
</comment>
<organism evidence="2 3">
    <name type="scientific">Fodinibius salicampi</name>
    <dbReference type="NCBI Taxonomy" id="1920655"/>
    <lineage>
        <taxon>Bacteria</taxon>
        <taxon>Pseudomonadati</taxon>
        <taxon>Balneolota</taxon>
        <taxon>Balneolia</taxon>
        <taxon>Balneolales</taxon>
        <taxon>Balneolaceae</taxon>
        <taxon>Fodinibius</taxon>
    </lineage>
</organism>
<evidence type="ECO:0000313" key="2">
    <source>
        <dbReference type="EMBL" id="MCW9711815.1"/>
    </source>
</evidence>
<dbReference type="RefSeq" id="WP_265787325.1">
    <property type="nucleotide sequence ID" value="NZ_BAABRS010000001.1"/>
</dbReference>
<reference evidence="2 3" key="1">
    <citation type="submission" date="2021-11" db="EMBL/GenBank/DDBJ databases">
        <title>Aliifidinibius sp. nov., a new bacterium isolated from saline soil.</title>
        <authorList>
            <person name="Galisteo C."/>
            <person name="De La Haba R."/>
            <person name="Sanchez-Porro C."/>
            <person name="Ventosa A."/>
        </authorList>
    </citation>
    <scope>NUCLEOTIDE SEQUENCE [LARGE SCALE GENOMIC DNA]</scope>
    <source>
        <strain evidence="2 3">KACC 190600</strain>
    </source>
</reference>
<dbReference type="NCBIfam" id="TIGR04514">
    <property type="entry name" value="GWxTD_dom"/>
    <property type="match status" value="1"/>
</dbReference>
<dbReference type="EMBL" id="JAJNDC010000001">
    <property type="protein sequence ID" value="MCW9711815.1"/>
    <property type="molecule type" value="Genomic_DNA"/>
</dbReference>
<protein>
    <submittedName>
        <fullName evidence="2">GWxTD domain-containing protein</fullName>
    </submittedName>
</protein>
<evidence type="ECO:0000313" key="3">
    <source>
        <dbReference type="Proteomes" id="UP001207337"/>
    </source>
</evidence>
<gene>
    <name evidence="2" type="ORF">LQ318_02760</name>
</gene>
<evidence type="ECO:0000259" key="1">
    <source>
        <dbReference type="Pfam" id="PF20094"/>
    </source>
</evidence>
<sequence length="470" mass="54610">MKVSTRLFSLLLCGFLCFSLVSEVIAQRNLNYRDLRIQQQRSPVYTDFMVLPGETDQSVKFAAVFSISYQYLPFKKLPKSGQTAEDHSFYSPVSMNMEVFNATEEQLKRNDQDISVERLESIERSFWRDTAYTSTYEETQSERNFISGSMNVSLSPGIYSYILQMNRGDSKETQFSRVRTSRIQSYRDMKQGAVYFGKEVSNQGGNITFNLLGMGQNVQYGKDFHALVYIPDYKQDVDYTMTIFETERSKNDTTNIQQLFSKTISEDNIYRNIRPVLKSGQGTNTLHLQEDSNGFAYALVNIPNSTFPNTTFNLQVKEKNSDKRAVQSSFRSLWIDMPRSLLSLDVAIDMLQYITDKETIDRLSSGSQRERERKFRDFWGEKDPTPKTEYNELMAEYYRRVDYAYENFTTENTIGYNSDQGEIYIKYGPPDNIQRKYPTKGATVEIWTYPNRNFVFEATSGFGDFRLKTN</sequence>
<name>A0ABT3PVD0_9BACT</name>
<feature type="domain" description="GWxTD" evidence="1">
    <location>
        <begin position="347"/>
        <end position="453"/>
    </location>
</feature>
<dbReference type="InterPro" id="IPR030959">
    <property type="entry name" value="GWxTD_dom"/>
</dbReference>
<proteinExistence type="predicted"/>
<keyword evidence="3" id="KW-1185">Reference proteome</keyword>
<accession>A0ABT3PVD0</accession>